<feature type="chain" id="PRO_5040792762" description="Secreted protein" evidence="1">
    <location>
        <begin position="18"/>
        <end position="142"/>
    </location>
</feature>
<gene>
    <name evidence="2" type="ORF">OS493_023156</name>
</gene>
<evidence type="ECO:0000256" key="1">
    <source>
        <dbReference type="SAM" id="SignalP"/>
    </source>
</evidence>
<reference evidence="2" key="1">
    <citation type="submission" date="2023-01" db="EMBL/GenBank/DDBJ databases">
        <title>Genome assembly of the deep-sea coral Lophelia pertusa.</title>
        <authorList>
            <person name="Herrera S."/>
            <person name="Cordes E."/>
        </authorList>
    </citation>
    <scope>NUCLEOTIDE SEQUENCE</scope>
    <source>
        <strain evidence="2">USNM1676648</strain>
        <tissue evidence="2">Polyp</tissue>
    </source>
</reference>
<keyword evidence="1" id="KW-0732">Signal</keyword>
<feature type="signal peptide" evidence="1">
    <location>
        <begin position="1"/>
        <end position="17"/>
    </location>
</feature>
<evidence type="ECO:0000313" key="3">
    <source>
        <dbReference type="Proteomes" id="UP001163046"/>
    </source>
</evidence>
<name>A0A9W9YYQ9_9CNID</name>
<evidence type="ECO:0000313" key="2">
    <source>
        <dbReference type="EMBL" id="KAJ7371815.1"/>
    </source>
</evidence>
<comment type="caution">
    <text evidence="2">The sequence shown here is derived from an EMBL/GenBank/DDBJ whole genome shotgun (WGS) entry which is preliminary data.</text>
</comment>
<evidence type="ECO:0008006" key="4">
    <source>
        <dbReference type="Google" id="ProtNLM"/>
    </source>
</evidence>
<keyword evidence="3" id="KW-1185">Reference proteome</keyword>
<dbReference type="OrthoDB" id="5945453at2759"/>
<dbReference type="Proteomes" id="UP001163046">
    <property type="component" value="Unassembled WGS sequence"/>
</dbReference>
<accession>A0A9W9YYQ9</accession>
<organism evidence="2 3">
    <name type="scientific">Desmophyllum pertusum</name>
    <dbReference type="NCBI Taxonomy" id="174260"/>
    <lineage>
        <taxon>Eukaryota</taxon>
        <taxon>Metazoa</taxon>
        <taxon>Cnidaria</taxon>
        <taxon>Anthozoa</taxon>
        <taxon>Hexacorallia</taxon>
        <taxon>Scleractinia</taxon>
        <taxon>Caryophylliina</taxon>
        <taxon>Caryophylliidae</taxon>
        <taxon>Desmophyllum</taxon>
    </lineage>
</organism>
<dbReference type="AlphaFoldDB" id="A0A9W9YYQ9"/>
<sequence>MWKLYVVVVLITQISSSLQVTNCPNFHHNPHKTLKRLHRKFMFVEKLSASLQSSLSIPRRVSRDVTVQRPGTSKCPWSWVQDDTPDRVPRFLTKAVCPGCGHFCRAVLYYHRGLVQRCDVRTGETVWNWILVGLPVAFVFDP</sequence>
<proteinExistence type="predicted"/>
<dbReference type="EMBL" id="MU826842">
    <property type="protein sequence ID" value="KAJ7371815.1"/>
    <property type="molecule type" value="Genomic_DNA"/>
</dbReference>
<protein>
    <recommendedName>
        <fullName evidence="4">Secreted protein</fullName>
    </recommendedName>
</protein>